<dbReference type="RefSeq" id="WP_238682128.1">
    <property type="nucleotide sequence ID" value="NZ_JAKKFD010000066.1"/>
</dbReference>
<name>A0ABS9NBQ6_9ACTN</name>
<dbReference type="InterPro" id="IPR036890">
    <property type="entry name" value="HATPase_C_sf"/>
</dbReference>
<evidence type="ECO:0000256" key="1">
    <source>
        <dbReference type="ARBA" id="ARBA00000085"/>
    </source>
</evidence>
<evidence type="ECO:0000256" key="4">
    <source>
        <dbReference type="ARBA" id="ARBA00022679"/>
    </source>
</evidence>
<comment type="catalytic activity">
    <reaction evidence="1">
        <text>ATP + protein L-histidine = ADP + protein N-phospho-L-histidine.</text>
        <dbReference type="EC" id="2.7.13.3"/>
    </reaction>
</comment>
<dbReference type="PANTHER" id="PTHR24421:SF10">
    <property type="entry name" value="NITRATE_NITRITE SENSOR PROTEIN NARQ"/>
    <property type="match status" value="1"/>
</dbReference>
<keyword evidence="9" id="KW-0812">Transmembrane</keyword>
<evidence type="ECO:0000256" key="9">
    <source>
        <dbReference type="SAM" id="Phobius"/>
    </source>
</evidence>
<proteinExistence type="predicted"/>
<dbReference type="Proteomes" id="UP001201629">
    <property type="component" value="Unassembled WGS sequence"/>
</dbReference>
<keyword evidence="8" id="KW-0902">Two-component regulatory system</keyword>
<sequence length="408" mass="43446">MATAAAESLREPRLEGSFVRPKGAVEGARLPVRRLTRSELVAVDIVVAGLLATVYLTALPRSSTLPDWLHGVLISLIALPVAVRRVWPMPVFVSVAFASIVSLSLGVLPDPLLAAALTAYTAAAIDGQRSRRSWLVIVSSSLVLTFLAVATGSPQPWSSRFGTLLPGLALVGASWAAGIAVAQRRAYAVWRAADQVERAVSDERLRIAREVHDIVTHNLGVIAVKAAVTRHLARDRPAETLASLAVIEQVSREALAEMRQALRLLRDSDEPRGPAPGLPDVPTLVRRAEKAGLTVRSELPEQDDVPPGVSLTAYRIVQEALTNVIKHAGPTRCSLTVRSAGNELLVEVADDGPVSGRPIRSSAAEGFGLAGMRERVEMHNGDMTAGPLAAGGFQVHVKIPYTRVGGRQ</sequence>
<dbReference type="GO" id="GO:0016301">
    <property type="term" value="F:kinase activity"/>
    <property type="evidence" value="ECO:0007669"/>
    <property type="project" value="UniProtKB-KW"/>
</dbReference>
<keyword evidence="7" id="KW-0067">ATP-binding</keyword>
<keyword evidence="9" id="KW-0472">Membrane</keyword>
<dbReference type="PANTHER" id="PTHR24421">
    <property type="entry name" value="NITRATE/NITRITE SENSOR PROTEIN NARX-RELATED"/>
    <property type="match status" value="1"/>
</dbReference>
<keyword evidence="4" id="KW-0808">Transferase</keyword>
<keyword evidence="12" id="KW-1185">Reference proteome</keyword>
<dbReference type="EMBL" id="JAKKFD010000066">
    <property type="protein sequence ID" value="MCG5447248.1"/>
    <property type="molecule type" value="Genomic_DNA"/>
</dbReference>
<comment type="caution">
    <text evidence="11">The sequence shown here is derived from an EMBL/GenBank/DDBJ whole genome shotgun (WGS) entry which is preliminary data.</text>
</comment>
<protein>
    <recommendedName>
        <fullName evidence="2">histidine kinase</fullName>
        <ecNumber evidence="2">2.7.13.3</ecNumber>
    </recommendedName>
</protein>
<evidence type="ECO:0000259" key="10">
    <source>
        <dbReference type="SMART" id="SM00387"/>
    </source>
</evidence>
<evidence type="ECO:0000256" key="5">
    <source>
        <dbReference type="ARBA" id="ARBA00022741"/>
    </source>
</evidence>
<keyword evidence="9" id="KW-1133">Transmembrane helix</keyword>
<evidence type="ECO:0000256" key="8">
    <source>
        <dbReference type="ARBA" id="ARBA00023012"/>
    </source>
</evidence>
<dbReference type="EC" id="2.7.13.3" evidence="2"/>
<keyword evidence="3" id="KW-0597">Phosphoprotein</keyword>
<dbReference type="InterPro" id="IPR011712">
    <property type="entry name" value="Sig_transdc_His_kin_sub3_dim/P"/>
</dbReference>
<dbReference type="Gene3D" id="1.20.5.1930">
    <property type="match status" value="1"/>
</dbReference>
<evidence type="ECO:0000256" key="6">
    <source>
        <dbReference type="ARBA" id="ARBA00022777"/>
    </source>
</evidence>
<reference evidence="11 12" key="1">
    <citation type="submission" date="2022-01" db="EMBL/GenBank/DDBJ databases">
        <authorList>
            <person name="Riesco R."/>
            <person name="Trujillo M.E."/>
        </authorList>
    </citation>
    <scope>NUCLEOTIDE SEQUENCE [LARGE SCALE GENOMIC DNA]</scope>
    <source>
        <strain evidence="11 12">NIE79</strain>
    </source>
</reference>
<feature type="transmembrane region" description="Helical" evidence="9">
    <location>
        <begin position="164"/>
        <end position="182"/>
    </location>
</feature>
<organism evidence="11 12">
    <name type="scientific">Micromonospora trifolii</name>
    <dbReference type="NCBI Taxonomy" id="2911208"/>
    <lineage>
        <taxon>Bacteria</taxon>
        <taxon>Bacillati</taxon>
        <taxon>Actinomycetota</taxon>
        <taxon>Actinomycetes</taxon>
        <taxon>Micromonosporales</taxon>
        <taxon>Micromonosporaceae</taxon>
        <taxon>Micromonospora</taxon>
    </lineage>
</organism>
<feature type="domain" description="Histidine kinase/HSP90-like ATPase" evidence="10">
    <location>
        <begin position="308"/>
        <end position="403"/>
    </location>
</feature>
<feature type="transmembrane region" description="Helical" evidence="9">
    <location>
        <begin position="40"/>
        <end position="58"/>
    </location>
</feature>
<evidence type="ECO:0000256" key="7">
    <source>
        <dbReference type="ARBA" id="ARBA00022840"/>
    </source>
</evidence>
<dbReference type="Pfam" id="PF23539">
    <property type="entry name" value="DUF7134"/>
    <property type="match status" value="1"/>
</dbReference>
<dbReference type="InterPro" id="IPR003594">
    <property type="entry name" value="HATPase_dom"/>
</dbReference>
<dbReference type="Pfam" id="PF07730">
    <property type="entry name" value="HisKA_3"/>
    <property type="match status" value="1"/>
</dbReference>
<dbReference type="CDD" id="cd16917">
    <property type="entry name" value="HATPase_UhpB-NarQ-NarX-like"/>
    <property type="match status" value="1"/>
</dbReference>
<feature type="transmembrane region" description="Helical" evidence="9">
    <location>
        <begin position="134"/>
        <end position="152"/>
    </location>
</feature>
<feature type="transmembrane region" description="Helical" evidence="9">
    <location>
        <begin position="95"/>
        <end position="122"/>
    </location>
</feature>
<accession>A0ABS9NBQ6</accession>
<gene>
    <name evidence="11" type="ORF">NIE79_005990</name>
</gene>
<dbReference type="SUPFAM" id="SSF55874">
    <property type="entry name" value="ATPase domain of HSP90 chaperone/DNA topoisomerase II/histidine kinase"/>
    <property type="match status" value="1"/>
</dbReference>
<keyword evidence="6 11" id="KW-0418">Kinase</keyword>
<evidence type="ECO:0000256" key="3">
    <source>
        <dbReference type="ARBA" id="ARBA00022553"/>
    </source>
</evidence>
<dbReference type="Gene3D" id="3.30.565.10">
    <property type="entry name" value="Histidine kinase-like ATPase, C-terminal domain"/>
    <property type="match status" value="1"/>
</dbReference>
<evidence type="ECO:0000256" key="2">
    <source>
        <dbReference type="ARBA" id="ARBA00012438"/>
    </source>
</evidence>
<evidence type="ECO:0000313" key="12">
    <source>
        <dbReference type="Proteomes" id="UP001201629"/>
    </source>
</evidence>
<dbReference type="SMART" id="SM00387">
    <property type="entry name" value="HATPase_c"/>
    <property type="match status" value="1"/>
</dbReference>
<evidence type="ECO:0000313" key="11">
    <source>
        <dbReference type="EMBL" id="MCG5447248.1"/>
    </source>
</evidence>
<dbReference type="InterPro" id="IPR055558">
    <property type="entry name" value="DUF7134"/>
</dbReference>
<dbReference type="Pfam" id="PF02518">
    <property type="entry name" value="HATPase_c"/>
    <property type="match status" value="1"/>
</dbReference>
<dbReference type="InterPro" id="IPR050482">
    <property type="entry name" value="Sensor_HK_TwoCompSys"/>
</dbReference>
<keyword evidence="5" id="KW-0547">Nucleotide-binding</keyword>